<protein>
    <submittedName>
        <fullName evidence="2">Uncharacterized protein</fullName>
    </submittedName>
</protein>
<evidence type="ECO:0000313" key="2">
    <source>
        <dbReference type="EMBL" id="KAK2837977.1"/>
    </source>
</evidence>
<proteinExistence type="predicted"/>
<feature type="region of interest" description="Disordered" evidence="1">
    <location>
        <begin position="1"/>
        <end position="29"/>
    </location>
</feature>
<feature type="compositionally biased region" description="Basic and acidic residues" evidence="1">
    <location>
        <begin position="19"/>
        <end position="29"/>
    </location>
</feature>
<comment type="caution">
    <text evidence="2">The sequence shown here is derived from an EMBL/GenBank/DDBJ whole genome shotgun (WGS) entry which is preliminary data.</text>
</comment>
<keyword evidence="3" id="KW-1185">Reference proteome</keyword>
<dbReference type="Proteomes" id="UP001187415">
    <property type="component" value="Unassembled WGS sequence"/>
</dbReference>
<organism evidence="2 3">
    <name type="scientific">Channa striata</name>
    <name type="common">Snakehead murrel</name>
    <name type="synonym">Ophicephalus striatus</name>
    <dbReference type="NCBI Taxonomy" id="64152"/>
    <lineage>
        <taxon>Eukaryota</taxon>
        <taxon>Metazoa</taxon>
        <taxon>Chordata</taxon>
        <taxon>Craniata</taxon>
        <taxon>Vertebrata</taxon>
        <taxon>Euteleostomi</taxon>
        <taxon>Actinopterygii</taxon>
        <taxon>Neopterygii</taxon>
        <taxon>Teleostei</taxon>
        <taxon>Neoteleostei</taxon>
        <taxon>Acanthomorphata</taxon>
        <taxon>Anabantaria</taxon>
        <taxon>Anabantiformes</taxon>
        <taxon>Channoidei</taxon>
        <taxon>Channidae</taxon>
        <taxon>Channa</taxon>
    </lineage>
</organism>
<dbReference type="AlphaFoldDB" id="A0AA88MK59"/>
<name>A0AA88MK59_CHASR</name>
<evidence type="ECO:0000256" key="1">
    <source>
        <dbReference type="SAM" id="MobiDB-lite"/>
    </source>
</evidence>
<sequence length="100" mass="11053">MKAAERPQIPQLSVTAQKHWTEHNSRDTTERFKDSAIIKGTCAARLRGKDSRTTLAGNSLAATPGKQPQGGRQKGKAQKNLREVVSGRRQTGEYKKLLQP</sequence>
<gene>
    <name evidence="2" type="ORF">Q5P01_015189</name>
</gene>
<evidence type="ECO:0000313" key="3">
    <source>
        <dbReference type="Proteomes" id="UP001187415"/>
    </source>
</evidence>
<reference evidence="2" key="1">
    <citation type="submission" date="2023-07" db="EMBL/GenBank/DDBJ databases">
        <title>Chromosome-level Genome Assembly of Striped Snakehead (Channa striata).</title>
        <authorList>
            <person name="Liu H."/>
        </authorList>
    </citation>
    <scope>NUCLEOTIDE SEQUENCE</scope>
    <source>
        <strain evidence="2">Gz</strain>
        <tissue evidence="2">Muscle</tissue>
    </source>
</reference>
<feature type="compositionally biased region" description="Basic and acidic residues" evidence="1">
    <location>
        <begin position="80"/>
        <end position="100"/>
    </location>
</feature>
<accession>A0AA88MK59</accession>
<dbReference type="EMBL" id="JAUPFM010000011">
    <property type="protein sequence ID" value="KAK2837977.1"/>
    <property type="molecule type" value="Genomic_DNA"/>
</dbReference>
<feature type="region of interest" description="Disordered" evidence="1">
    <location>
        <begin position="49"/>
        <end position="100"/>
    </location>
</feature>